<name>A0A3B1BKB4_9ZZZZ</name>
<protein>
    <submittedName>
        <fullName evidence="1">Uncharacterized protein</fullName>
    </submittedName>
</protein>
<sequence length="64" mass="7117">MNDKQNDKLRMNAVTFIDDWGKVRLTISISDDGAPYIAVLSPSGEISALFSVTPDQEPYISRTK</sequence>
<organism evidence="1">
    <name type="scientific">hydrothermal vent metagenome</name>
    <dbReference type="NCBI Taxonomy" id="652676"/>
    <lineage>
        <taxon>unclassified sequences</taxon>
        <taxon>metagenomes</taxon>
        <taxon>ecological metagenomes</taxon>
    </lineage>
</organism>
<reference evidence="1" key="1">
    <citation type="submission" date="2018-06" db="EMBL/GenBank/DDBJ databases">
        <authorList>
            <person name="Zhirakovskaya E."/>
        </authorList>
    </citation>
    <scope>NUCLEOTIDE SEQUENCE</scope>
</reference>
<evidence type="ECO:0000313" key="1">
    <source>
        <dbReference type="EMBL" id="VAX18736.1"/>
    </source>
</evidence>
<dbReference type="EMBL" id="UOGA01000134">
    <property type="protein sequence ID" value="VAX18736.1"/>
    <property type="molecule type" value="Genomic_DNA"/>
</dbReference>
<dbReference type="AlphaFoldDB" id="A0A3B1BKB4"/>
<accession>A0A3B1BKB4</accession>
<gene>
    <name evidence="1" type="ORF">MNBD_NITROSPINAE04-231</name>
</gene>
<proteinExistence type="predicted"/>